<dbReference type="EMBL" id="JBHTBX010000006">
    <property type="protein sequence ID" value="MFC7435068.1"/>
    <property type="molecule type" value="Genomic_DNA"/>
</dbReference>
<name>A0ABW2RAG3_9BURK</name>
<keyword evidence="2" id="KW-1185">Reference proteome</keyword>
<organism evidence="1 2">
    <name type="scientific">Hydrogenophaga bisanensis</name>
    <dbReference type="NCBI Taxonomy" id="439611"/>
    <lineage>
        <taxon>Bacteria</taxon>
        <taxon>Pseudomonadati</taxon>
        <taxon>Pseudomonadota</taxon>
        <taxon>Betaproteobacteria</taxon>
        <taxon>Burkholderiales</taxon>
        <taxon>Comamonadaceae</taxon>
        <taxon>Hydrogenophaga</taxon>
    </lineage>
</organism>
<dbReference type="Proteomes" id="UP001596495">
    <property type="component" value="Unassembled WGS sequence"/>
</dbReference>
<evidence type="ECO:0000313" key="1">
    <source>
        <dbReference type="EMBL" id="MFC7435068.1"/>
    </source>
</evidence>
<dbReference type="RefSeq" id="WP_382257181.1">
    <property type="nucleotide sequence ID" value="NZ_JBHTBX010000006.1"/>
</dbReference>
<comment type="caution">
    <text evidence="1">The sequence shown here is derived from an EMBL/GenBank/DDBJ whole genome shotgun (WGS) entry which is preliminary data.</text>
</comment>
<accession>A0ABW2RAG3</accession>
<evidence type="ECO:0000313" key="2">
    <source>
        <dbReference type="Proteomes" id="UP001596495"/>
    </source>
</evidence>
<dbReference type="Pfam" id="PF11142">
    <property type="entry name" value="DUF2917"/>
    <property type="match status" value="1"/>
</dbReference>
<sequence>MSLAHQVELCTVAGAWRLLPGSALSLKPKADAVLRLRRGGVWVTLGETDHGMPDASGDCFLREGEALLVPAGARVVMESLQSQGTDGPVLFDWTDLAVNPAAASRFRREVVTPSRELVLALGQAAVALVRVLRGLLGYSEYLVAGRGRVLTPLESMRS</sequence>
<gene>
    <name evidence="1" type="ORF">ACFQNJ_11185</name>
</gene>
<reference evidence="2" key="1">
    <citation type="journal article" date="2019" name="Int. J. Syst. Evol. Microbiol.">
        <title>The Global Catalogue of Microorganisms (GCM) 10K type strain sequencing project: providing services to taxonomists for standard genome sequencing and annotation.</title>
        <authorList>
            <consortium name="The Broad Institute Genomics Platform"/>
            <consortium name="The Broad Institute Genome Sequencing Center for Infectious Disease"/>
            <person name="Wu L."/>
            <person name="Ma J."/>
        </authorList>
    </citation>
    <scope>NUCLEOTIDE SEQUENCE [LARGE SCALE GENOMIC DNA]</scope>
    <source>
        <strain evidence="2">CCUG 54518</strain>
    </source>
</reference>
<proteinExistence type="predicted"/>
<protein>
    <submittedName>
        <fullName evidence="1">DUF2917 domain-containing protein</fullName>
    </submittedName>
</protein>
<dbReference type="InterPro" id="IPR021317">
    <property type="entry name" value="DUF2917"/>
</dbReference>